<dbReference type="GO" id="GO:0004123">
    <property type="term" value="F:cystathionine gamma-lyase activity"/>
    <property type="evidence" value="ECO:0007669"/>
    <property type="project" value="TreeGrafter"/>
</dbReference>
<evidence type="ECO:0000313" key="11">
    <source>
        <dbReference type="Proteomes" id="UP000000849"/>
    </source>
</evidence>
<dbReference type="GO" id="GO:0005737">
    <property type="term" value="C:cytoplasm"/>
    <property type="evidence" value="ECO:0007669"/>
    <property type="project" value="TreeGrafter"/>
</dbReference>
<dbReference type="Gene3D" id="3.90.1150.10">
    <property type="entry name" value="Aspartate Aminotransferase, domain 1"/>
    <property type="match status" value="1"/>
</dbReference>
<evidence type="ECO:0000256" key="7">
    <source>
        <dbReference type="PIRSR" id="PIRSR001434-2"/>
    </source>
</evidence>
<evidence type="ECO:0000256" key="9">
    <source>
        <dbReference type="SAM" id="MobiDB-lite"/>
    </source>
</evidence>
<sequence>MSPRTLAVSAGRPARTPGGSLNPPVVLTSTFVSQGTPGAGEHLYGRIGTPAWEPFEEALAALERTDHAAAGLRADGPPATVFASGMAAIDAALALVPVGGRVVVPRHAYQVTLVLLREQAERGLLRVEPVDVADTDAVVAAVHGSDEPAAALWLESPTNPMLEVADVPALVAAAHEVGALVVVDSTFATPLVQRPLAHGADVVLHSVTKYLAGHSDVVLGATVTDDPALHARLVAHRTTHGAIAGPFEVWLALRGLRTLALRVERAQANAGEIARRLAGHPDVVEVRYPGLPADPGHARAAAQMDGFGAVLGLRPAGGATGADALVAAVELWVPATSLGGVESTLERRRRFATESLTVPEDLVRLSVGIEDVEDLWADLERALTAARGARA</sequence>
<dbReference type="PANTHER" id="PTHR11808">
    <property type="entry name" value="TRANS-SULFURATION ENZYME FAMILY MEMBER"/>
    <property type="match status" value="1"/>
</dbReference>
<dbReference type="GO" id="GO:0019346">
    <property type="term" value="P:transsulfuration"/>
    <property type="evidence" value="ECO:0007669"/>
    <property type="project" value="InterPro"/>
</dbReference>
<dbReference type="EC" id="4.4.1.2" evidence="3"/>
<dbReference type="AlphaFoldDB" id="D5UGV3"/>
<protein>
    <recommendedName>
        <fullName evidence="3">homocysteine desulfhydrase</fullName>
        <ecNumber evidence="3">4.4.1.2</ecNumber>
    </recommendedName>
    <alternativeName>
        <fullName evidence="4">Homocysteine desulfhydrase</fullName>
    </alternativeName>
</protein>
<accession>D5UGV3</accession>
<feature type="modified residue" description="N6-(pyridoxal phosphate)lysine" evidence="7">
    <location>
        <position position="209"/>
    </location>
</feature>
<dbReference type="Pfam" id="PF01053">
    <property type="entry name" value="Cys_Met_Meta_PP"/>
    <property type="match status" value="1"/>
</dbReference>
<dbReference type="GO" id="GO:0018826">
    <property type="term" value="F:methionine gamma-lyase activity"/>
    <property type="evidence" value="ECO:0007669"/>
    <property type="project" value="UniProtKB-EC"/>
</dbReference>
<dbReference type="GO" id="GO:0030170">
    <property type="term" value="F:pyridoxal phosphate binding"/>
    <property type="evidence" value="ECO:0007669"/>
    <property type="project" value="InterPro"/>
</dbReference>
<dbReference type="GO" id="GO:0019343">
    <property type="term" value="P:cysteine biosynthetic process via cystathionine"/>
    <property type="evidence" value="ECO:0007669"/>
    <property type="project" value="TreeGrafter"/>
</dbReference>
<dbReference type="KEGG" id="cfl:Cfla_2311"/>
<evidence type="ECO:0000313" key="10">
    <source>
        <dbReference type="EMBL" id="ADG75201.1"/>
    </source>
</evidence>
<keyword evidence="11" id="KW-1185">Reference proteome</keyword>
<keyword evidence="2 7" id="KW-0663">Pyridoxal phosphate</keyword>
<evidence type="ECO:0000256" key="3">
    <source>
        <dbReference type="ARBA" id="ARBA00047175"/>
    </source>
</evidence>
<comment type="cofactor">
    <cofactor evidence="1 8">
        <name>pyridoxal 5'-phosphate</name>
        <dbReference type="ChEBI" id="CHEBI:597326"/>
    </cofactor>
</comment>
<dbReference type="Proteomes" id="UP000000849">
    <property type="component" value="Chromosome"/>
</dbReference>
<evidence type="ECO:0000256" key="1">
    <source>
        <dbReference type="ARBA" id="ARBA00001933"/>
    </source>
</evidence>
<organism evidence="10 11">
    <name type="scientific">Cellulomonas flavigena (strain ATCC 482 / DSM 20109 / BCRC 11376 / JCM 18109 / NBRC 3775 / NCIMB 8073 / NRS 134)</name>
    <dbReference type="NCBI Taxonomy" id="446466"/>
    <lineage>
        <taxon>Bacteria</taxon>
        <taxon>Bacillati</taxon>
        <taxon>Actinomycetota</taxon>
        <taxon>Actinomycetes</taxon>
        <taxon>Micrococcales</taxon>
        <taxon>Cellulomonadaceae</taxon>
        <taxon>Cellulomonas</taxon>
    </lineage>
</organism>
<comment type="catalytic activity">
    <reaction evidence="5">
        <text>L-homocysteine + H2O = 2-oxobutanoate + hydrogen sulfide + NH4(+) + H(+)</text>
        <dbReference type="Rhea" id="RHEA:14501"/>
        <dbReference type="ChEBI" id="CHEBI:15377"/>
        <dbReference type="ChEBI" id="CHEBI:15378"/>
        <dbReference type="ChEBI" id="CHEBI:16763"/>
        <dbReference type="ChEBI" id="CHEBI:28938"/>
        <dbReference type="ChEBI" id="CHEBI:29919"/>
        <dbReference type="ChEBI" id="CHEBI:58199"/>
        <dbReference type="EC" id="4.4.1.2"/>
    </reaction>
    <physiologicalReaction direction="left-to-right" evidence="5">
        <dbReference type="Rhea" id="RHEA:14502"/>
    </physiologicalReaction>
</comment>
<dbReference type="SUPFAM" id="SSF53383">
    <property type="entry name" value="PLP-dependent transferases"/>
    <property type="match status" value="1"/>
</dbReference>
<dbReference type="InterPro" id="IPR015421">
    <property type="entry name" value="PyrdxlP-dep_Trfase_major"/>
</dbReference>
<feature type="region of interest" description="Disordered" evidence="9">
    <location>
        <begin position="1"/>
        <end position="22"/>
    </location>
</feature>
<reference evidence="10 11" key="1">
    <citation type="journal article" date="2010" name="Stand. Genomic Sci.">
        <title>Complete genome sequence of Cellulomonas flavigena type strain (134).</title>
        <authorList>
            <person name="Abt B."/>
            <person name="Foster B."/>
            <person name="Lapidus A."/>
            <person name="Clum A."/>
            <person name="Sun H."/>
            <person name="Pukall R."/>
            <person name="Lucas S."/>
            <person name="Glavina Del Rio T."/>
            <person name="Nolan M."/>
            <person name="Tice H."/>
            <person name="Cheng J.F."/>
            <person name="Pitluck S."/>
            <person name="Liolios K."/>
            <person name="Ivanova N."/>
            <person name="Mavromatis K."/>
            <person name="Ovchinnikova G."/>
            <person name="Pati A."/>
            <person name="Goodwin L."/>
            <person name="Chen A."/>
            <person name="Palaniappan K."/>
            <person name="Land M."/>
            <person name="Hauser L."/>
            <person name="Chang Y.J."/>
            <person name="Jeffries C.D."/>
            <person name="Rohde M."/>
            <person name="Goker M."/>
            <person name="Woyke T."/>
            <person name="Bristow J."/>
            <person name="Eisen J.A."/>
            <person name="Markowitz V."/>
            <person name="Hugenholtz P."/>
            <person name="Kyrpides N.C."/>
            <person name="Klenk H.P."/>
        </authorList>
    </citation>
    <scope>NUCLEOTIDE SEQUENCE [LARGE SCALE GENOMIC DNA]</scope>
    <source>
        <strain evidence="11">ATCC 482 / DSM 20109 / BCRC 11376 / JCM 18109 / NBRC 3775 / NCIMB 8073 / NRS 134</strain>
    </source>
</reference>
<evidence type="ECO:0000256" key="2">
    <source>
        <dbReference type="ARBA" id="ARBA00022898"/>
    </source>
</evidence>
<name>D5UGV3_CELFN</name>
<dbReference type="FunFam" id="3.40.640.10:FF:000046">
    <property type="entry name" value="Cystathionine gamma-lyase"/>
    <property type="match status" value="1"/>
</dbReference>
<evidence type="ECO:0000256" key="4">
    <source>
        <dbReference type="ARBA" id="ARBA00047199"/>
    </source>
</evidence>
<dbReference type="InterPro" id="IPR015422">
    <property type="entry name" value="PyrdxlP-dep_Trfase_small"/>
</dbReference>
<dbReference type="PIRSF" id="PIRSF001434">
    <property type="entry name" value="CGS"/>
    <property type="match status" value="1"/>
</dbReference>
<dbReference type="STRING" id="446466.Cfla_2311"/>
<dbReference type="eggNOG" id="COG0626">
    <property type="taxonomic scope" value="Bacteria"/>
</dbReference>
<dbReference type="Gene3D" id="3.40.640.10">
    <property type="entry name" value="Type I PLP-dependent aspartate aminotransferase-like (Major domain)"/>
    <property type="match status" value="1"/>
</dbReference>
<dbReference type="EMBL" id="CP001964">
    <property type="protein sequence ID" value="ADG75201.1"/>
    <property type="molecule type" value="Genomic_DNA"/>
</dbReference>
<gene>
    <name evidence="10" type="ordered locus">Cfla_2311</name>
</gene>
<dbReference type="PANTHER" id="PTHR11808:SF85">
    <property type="entry name" value="CYSTATHIONINE GAMMA-LYASE-RELATED"/>
    <property type="match status" value="1"/>
</dbReference>
<dbReference type="InterPro" id="IPR000277">
    <property type="entry name" value="Cys/Met-Metab_PyrdxlP-dep_enz"/>
</dbReference>
<evidence type="ECO:0000256" key="6">
    <source>
        <dbReference type="ARBA" id="ARBA00052699"/>
    </source>
</evidence>
<comment type="catalytic activity">
    <reaction evidence="6">
        <text>L-methionine + H2O = methanethiol + 2-oxobutanoate + NH4(+)</text>
        <dbReference type="Rhea" id="RHEA:23800"/>
        <dbReference type="ChEBI" id="CHEBI:15377"/>
        <dbReference type="ChEBI" id="CHEBI:16007"/>
        <dbReference type="ChEBI" id="CHEBI:16763"/>
        <dbReference type="ChEBI" id="CHEBI:28938"/>
        <dbReference type="ChEBI" id="CHEBI:57844"/>
        <dbReference type="EC" id="4.4.1.11"/>
    </reaction>
    <physiologicalReaction direction="left-to-right" evidence="6">
        <dbReference type="Rhea" id="RHEA:23801"/>
    </physiologicalReaction>
</comment>
<evidence type="ECO:0000256" key="5">
    <source>
        <dbReference type="ARBA" id="ARBA00048780"/>
    </source>
</evidence>
<evidence type="ECO:0000256" key="8">
    <source>
        <dbReference type="RuleBase" id="RU362118"/>
    </source>
</evidence>
<proteinExistence type="inferred from homology"/>
<comment type="similarity">
    <text evidence="8">Belongs to the trans-sulfuration enzymes family.</text>
</comment>
<dbReference type="InterPro" id="IPR015424">
    <property type="entry name" value="PyrdxlP-dep_Trfase"/>
</dbReference>
<dbReference type="GO" id="GO:0047982">
    <property type="term" value="F:homocysteine desulfhydrase activity"/>
    <property type="evidence" value="ECO:0007669"/>
    <property type="project" value="UniProtKB-EC"/>
</dbReference>
<dbReference type="HOGENOM" id="CLU_018986_2_2_11"/>